<dbReference type="SUPFAM" id="SSF53756">
    <property type="entry name" value="UDP-Glycosyltransferase/glycogen phosphorylase"/>
    <property type="match status" value="1"/>
</dbReference>
<evidence type="ECO:0000313" key="1">
    <source>
        <dbReference type="EMBL" id="SFG93165.1"/>
    </source>
</evidence>
<dbReference type="PANTHER" id="PTHR45947">
    <property type="entry name" value="SULFOQUINOVOSYL TRANSFERASE SQD2"/>
    <property type="match status" value="1"/>
</dbReference>
<keyword evidence="1" id="KW-0808">Transferase</keyword>
<dbReference type="STRING" id="414048.SAMN04489864_103294"/>
<name>A0A1I2VVC1_9SPHI</name>
<dbReference type="OrthoDB" id="596635at2"/>
<dbReference type="PANTHER" id="PTHR45947:SF3">
    <property type="entry name" value="SULFOQUINOVOSYL TRANSFERASE SQD2"/>
    <property type="match status" value="1"/>
</dbReference>
<dbReference type="GO" id="GO:0016757">
    <property type="term" value="F:glycosyltransferase activity"/>
    <property type="evidence" value="ECO:0007669"/>
    <property type="project" value="TreeGrafter"/>
</dbReference>
<dbReference type="EMBL" id="FOPP01000003">
    <property type="protein sequence ID" value="SFG93165.1"/>
    <property type="molecule type" value="Genomic_DNA"/>
</dbReference>
<organism evidence="1 2">
    <name type="scientific">Pedobacter insulae</name>
    <dbReference type="NCBI Taxonomy" id="414048"/>
    <lineage>
        <taxon>Bacteria</taxon>
        <taxon>Pseudomonadati</taxon>
        <taxon>Bacteroidota</taxon>
        <taxon>Sphingobacteriia</taxon>
        <taxon>Sphingobacteriales</taxon>
        <taxon>Sphingobacteriaceae</taxon>
        <taxon>Pedobacter</taxon>
    </lineage>
</organism>
<sequence length="419" mass="48139">MPKTEKLNNSVIHSFPGIGIFTTKTITAYQEAGWLNKMLTTIVVNKQKNWVKLVRFLYPSIIYKFKSRNFSEIPVNKQKLYPFKEILRLVAVKFFSLITADKIWEWAELSFDKWAAKQLNSKIKIVHAYEHAALTTFERATQIGIIKILEQTSQHYAFYENLINEQFERYPHLKSTYNERISGDLLLKRNNRKKKEHELADFIICNSTFTKRTLLNASIEEKKIIVIPLAFPEAVTKSPIRSTEIFTFLYAGSLSIRKGTHLLLEVWEKEFANQTNVKLILVGKNLLPAAVTAIRASNIEIHDFVHQSELEKLYDQANIFVFPTLADGFGMVITEAMARGLPVIASDNSAGPDLIEHEHSGLIIKAGETLDLFEKMKWCIDNKDVLSNMGEKALMRAKVYQWPAYQKKLITELSQHIDA</sequence>
<evidence type="ECO:0000313" key="2">
    <source>
        <dbReference type="Proteomes" id="UP000199666"/>
    </source>
</evidence>
<dbReference type="Pfam" id="PF13692">
    <property type="entry name" value="Glyco_trans_1_4"/>
    <property type="match status" value="1"/>
</dbReference>
<keyword evidence="2" id="KW-1185">Reference proteome</keyword>
<dbReference type="InterPro" id="IPR050194">
    <property type="entry name" value="Glycosyltransferase_grp1"/>
</dbReference>
<proteinExistence type="predicted"/>
<dbReference type="AlphaFoldDB" id="A0A1I2VVC1"/>
<gene>
    <name evidence="1" type="ORF">SAMN04489864_103294</name>
</gene>
<protein>
    <submittedName>
        <fullName evidence="1">Glycosyl transferases group 1</fullName>
    </submittedName>
</protein>
<dbReference type="Gene3D" id="3.40.50.2000">
    <property type="entry name" value="Glycogen Phosphorylase B"/>
    <property type="match status" value="2"/>
</dbReference>
<reference evidence="1 2" key="1">
    <citation type="submission" date="2016-10" db="EMBL/GenBank/DDBJ databases">
        <authorList>
            <person name="de Groot N.N."/>
        </authorList>
    </citation>
    <scope>NUCLEOTIDE SEQUENCE [LARGE SCALE GENOMIC DNA]</scope>
    <source>
        <strain evidence="1 2">DSM 18684</strain>
    </source>
</reference>
<accession>A0A1I2VVC1</accession>
<dbReference type="CDD" id="cd03801">
    <property type="entry name" value="GT4_PimA-like"/>
    <property type="match status" value="1"/>
</dbReference>
<dbReference type="Proteomes" id="UP000199666">
    <property type="component" value="Unassembled WGS sequence"/>
</dbReference>
<dbReference type="RefSeq" id="WP_090992798.1">
    <property type="nucleotide sequence ID" value="NZ_FOPP01000003.1"/>
</dbReference>